<dbReference type="Pfam" id="PF12666">
    <property type="entry name" value="PrgI"/>
    <property type="match status" value="1"/>
</dbReference>
<evidence type="ECO:0000313" key="3">
    <source>
        <dbReference type="EMBL" id="EFH84730.1"/>
    </source>
</evidence>
<dbReference type="STRING" id="485913.Krac_5833"/>
<protein>
    <recommendedName>
        <fullName evidence="5">PrgI family protein</fullName>
    </recommendedName>
</protein>
<dbReference type="OrthoDB" id="161497at2"/>
<evidence type="ECO:0000313" key="4">
    <source>
        <dbReference type="Proteomes" id="UP000004508"/>
    </source>
</evidence>
<feature type="transmembrane region" description="Helical" evidence="2">
    <location>
        <begin position="37"/>
        <end position="60"/>
    </location>
</feature>
<accession>D6TWZ7</accession>
<dbReference type="InParanoid" id="D6TWZ7"/>
<reference evidence="3 4" key="1">
    <citation type="journal article" date="2011" name="Stand. Genomic Sci.">
        <title>Non-contiguous finished genome sequence and contextual data of the filamentous soil bacterium Ktedonobacter racemifer type strain (SOSP1-21).</title>
        <authorList>
            <person name="Chang Y.J."/>
            <person name="Land M."/>
            <person name="Hauser L."/>
            <person name="Chertkov O."/>
            <person name="Del Rio T.G."/>
            <person name="Nolan M."/>
            <person name="Copeland A."/>
            <person name="Tice H."/>
            <person name="Cheng J.F."/>
            <person name="Lucas S."/>
            <person name="Han C."/>
            <person name="Goodwin L."/>
            <person name="Pitluck S."/>
            <person name="Ivanova N."/>
            <person name="Ovchinikova G."/>
            <person name="Pati A."/>
            <person name="Chen A."/>
            <person name="Palaniappan K."/>
            <person name="Mavromatis K."/>
            <person name="Liolios K."/>
            <person name="Brettin T."/>
            <person name="Fiebig A."/>
            <person name="Rohde M."/>
            <person name="Abt B."/>
            <person name="Goker M."/>
            <person name="Detter J.C."/>
            <person name="Woyke T."/>
            <person name="Bristow J."/>
            <person name="Eisen J.A."/>
            <person name="Markowitz V."/>
            <person name="Hugenholtz P."/>
            <person name="Kyrpides N.C."/>
            <person name="Klenk H.P."/>
            <person name="Lapidus A."/>
        </authorList>
    </citation>
    <scope>NUCLEOTIDE SEQUENCE [LARGE SCALE GENOMIC DNA]</scope>
    <source>
        <strain evidence="4">DSM 44963</strain>
    </source>
</reference>
<dbReference type="AlphaFoldDB" id="D6TWZ7"/>
<keyword evidence="2" id="KW-0812">Transmembrane</keyword>
<keyword evidence="2" id="KW-0472">Membrane</keyword>
<organism evidence="3 4">
    <name type="scientific">Ktedonobacter racemifer DSM 44963</name>
    <dbReference type="NCBI Taxonomy" id="485913"/>
    <lineage>
        <taxon>Bacteria</taxon>
        <taxon>Bacillati</taxon>
        <taxon>Chloroflexota</taxon>
        <taxon>Ktedonobacteria</taxon>
        <taxon>Ktedonobacterales</taxon>
        <taxon>Ktedonobacteraceae</taxon>
        <taxon>Ktedonobacter</taxon>
    </lineage>
</organism>
<name>D6TWZ7_KTERA</name>
<dbReference type="InterPro" id="IPR024414">
    <property type="entry name" value="Uncharacterised_PrgI"/>
</dbReference>
<feature type="transmembrane region" description="Helical" evidence="2">
    <location>
        <begin position="66"/>
        <end position="89"/>
    </location>
</feature>
<evidence type="ECO:0000256" key="2">
    <source>
        <dbReference type="SAM" id="Phobius"/>
    </source>
</evidence>
<dbReference type="RefSeq" id="WP_007916480.1">
    <property type="nucleotide sequence ID" value="NZ_ADVG01000003.1"/>
</dbReference>
<dbReference type="EMBL" id="ADVG01000003">
    <property type="protein sequence ID" value="EFH84730.1"/>
    <property type="molecule type" value="Genomic_DNA"/>
</dbReference>
<evidence type="ECO:0008006" key="5">
    <source>
        <dbReference type="Google" id="ProtNLM"/>
    </source>
</evidence>
<sequence length="152" mass="17669">MTSTHTTEVSTRRQTYTVPTHMNEPDKLLFGLTARQLLVLITGASVTYAIWLQVLTWAMAWGGELLWSRGLALLVVLPLILVTLAFTFLQIADRSLELWVVVWMRARLAPVTYVWRSAKWDEAEQRRLRARKRAHTRQEEHSQSEHEQEGWS</sequence>
<gene>
    <name evidence="3" type="ORF">Krac_5833</name>
</gene>
<keyword evidence="2" id="KW-1133">Transmembrane helix</keyword>
<evidence type="ECO:0000256" key="1">
    <source>
        <dbReference type="SAM" id="MobiDB-lite"/>
    </source>
</evidence>
<proteinExistence type="predicted"/>
<feature type="region of interest" description="Disordered" evidence="1">
    <location>
        <begin position="132"/>
        <end position="152"/>
    </location>
</feature>
<keyword evidence="4" id="KW-1185">Reference proteome</keyword>
<dbReference type="Proteomes" id="UP000004508">
    <property type="component" value="Unassembled WGS sequence"/>
</dbReference>
<feature type="compositionally biased region" description="Basic and acidic residues" evidence="1">
    <location>
        <begin position="136"/>
        <end position="152"/>
    </location>
</feature>
<comment type="caution">
    <text evidence="3">The sequence shown here is derived from an EMBL/GenBank/DDBJ whole genome shotgun (WGS) entry which is preliminary data.</text>
</comment>